<keyword evidence="2" id="KW-0678">Repressor</keyword>
<dbReference type="InterPro" id="IPR039774">
    <property type="entry name" value="Sin3-like"/>
</dbReference>
<dbReference type="PANTHER" id="PTHR12346:SF0">
    <property type="entry name" value="SIN3A, ISOFORM G"/>
    <property type="match status" value="1"/>
</dbReference>
<evidence type="ECO:0000256" key="3">
    <source>
        <dbReference type="ARBA" id="ARBA00023242"/>
    </source>
</evidence>
<dbReference type="InterPro" id="IPR003822">
    <property type="entry name" value="PAH"/>
</dbReference>
<evidence type="ECO:0000313" key="6">
    <source>
        <dbReference type="Proteomes" id="UP000663873"/>
    </source>
</evidence>
<name>A0A820KR20_9BILA</name>
<dbReference type="GO" id="GO:0003714">
    <property type="term" value="F:transcription corepressor activity"/>
    <property type="evidence" value="ECO:0007669"/>
    <property type="project" value="InterPro"/>
</dbReference>
<dbReference type="PANTHER" id="PTHR12346">
    <property type="entry name" value="SIN3B-RELATED"/>
    <property type="match status" value="1"/>
</dbReference>
<evidence type="ECO:0000256" key="2">
    <source>
        <dbReference type="ARBA" id="ARBA00022491"/>
    </source>
</evidence>
<dbReference type="GO" id="GO:0000118">
    <property type="term" value="C:histone deacetylase complex"/>
    <property type="evidence" value="ECO:0007669"/>
    <property type="project" value="TreeGrafter"/>
</dbReference>
<reference evidence="5" key="1">
    <citation type="submission" date="2021-02" db="EMBL/GenBank/DDBJ databases">
        <authorList>
            <person name="Nowell W R."/>
        </authorList>
    </citation>
    <scope>NUCLEOTIDE SEQUENCE</scope>
</reference>
<protein>
    <submittedName>
        <fullName evidence="5">Uncharacterized protein</fullName>
    </submittedName>
</protein>
<dbReference type="Proteomes" id="UP000663873">
    <property type="component" value="Unassembled WGS sequence"/>
</dbReference>
<accession>A0A820KR20</accession>
<dbReference type="Gene3D" id="1.20.1160.11">
    <property type="entry name" value="Paired amphipathic helix"/>
    <property type="match status" value="1"/>
</dbReference>
<evidence type="ECO:0000256" key="4">
    <source>
        <dbReference type="PROSITE-ProRule" id="PRU00810"/>
    </source>
</evidence>
<dbReference type="AlphaFoldDB" id="A0A820KR20"/>
<dbReference type="SUPFAM" id="SSF47762">
    <property type="entry name" value="PAH2 domain"/>
    <property type="match status" value="1"/>
</dbReference>
<dbReference type="EMBL" id="CAJOBP010002326">
    <property type="protein sequence ID" value="CAF4348673.1"/>
    <property type="molecule type" value="Genomic_DNA"/>
</dbReference>
<evidence type="ECO:0000256" key="1">
    <source>
        <dbReference type="ARBA" id="ARBA00004123"/>
    </source>
</evidence>
<sequence>MNPTPANSGSLGLNSIVSTLIPNPSSRPSPTTIVSNIQNSSSPVNFFANLPGGIFPPTATSINNNNINSSAANQGQLTSSRLKVEDALNYLDKVKNQFALQPQVYNQFLDIMKEFKSQR</sequence>
<dbReference type="GO" id="GO:0000122">
    <property type="term" value="P:negative regulation of transcription by RNA polymerase II"/>
    <property type="evidence" value="ECO:0007669"/>
    <property type="project" value="TreeGrafter"/>
</dbReference>
<dbReference type="GO" id="GO:0000785">
    <property type="term" value="C:chromatin"/>
    <property type="evidence" value="ECO:0007669"/>
    <property type="project" value="TreeGrafter"/>
</dbReference>
<dbReference type="PROSITE" id="PS51477">
    <property type="entry name" value="PAH"/>
    <property type="match status" value="1"/>
</dbReference>
<keyword evidence="3 4" id="KW-0539">Nucleus</keyword>
<comment type="subcellular location">
    <subcellularLocation>
        <location evidence="1 4">Nucleus</location>
    </subcellularLocation>
</comment>
<gene>
    <name evidence="5" type="ORF">UJA718_LOCUS15637</name>
</gene>
<keyword evidence="6" id="KW-1185">Reference proteome</keyword>
<evidence type="ECO:0000313" key="5">
    <source>
        <dbReference type="EMBL" id="CAF4348673.1"/>
    </source>
</evidence>
<comment type="caution">
    <text evidence="5">The sequence shown here is derived from an EMBL/GenBank/DDBJ whole genome shotgun (WGS) entry which is preliminary data.</text>
</comment>
<dbReference type="InterPro" id="IPR036600">
    <property type="entry name" value="PAH_sf"/>
</dbReference>
<proteinExistence type="predicted"/>
<organism evidence="5 6">
    <name type="scientific">Rotaria socialis</name>
    <dbReference type="NCBI Taxonomy" id="392032"/>
    <lineage>
        <taxon>Eukaryota</taxon>
        <taxon>Metazoa</taxon>
        <taxon>Spiralia</taxon>
        <taxon>Gnathifera</taxon>
        <taxon>Rotifera</taxon>
        <taxon>Eurotatoria</taxon>
        <taxon>Bdelloidea</taxon>
        <taxon>Philodinida</taxon>
        <taxon>Philodinidae</taxon>
        <taxon>Rotaria</taxon>
    </lineage>
</organism>